<dbReference type="PANTHER" id="PTHR23099:SF0">
    <property type="entry name" value="GERM CELL NUCLEAR ACIDIC PROTEIN"/>
    <property type="match status" value="1"/>
</dbReference>
<feature type="region of interest" description="Disordered" evidence="2">
    <location>
        <begin position="350"/>
        <end position="421"/>
    </location>
</feature>
<dbReference type="InterPro" id="IPR035979">
    <property type="entry name" value="RBD_domain_sf"/>
</dbReference>
<feature type="domain" description="RRM" evidence="3">
    <location>
        <begin position="49"/>
        <end position="125"/>
    </location>
</feature>
<keyword evidence="1" id="KW-0694">RNA-binding</keyword>
<gene>
    <name evidence="4" type="primary">Nol8_0</name>
    <name evidence="4" type="ORF">g.58518</name>
</gene>
<feature type="region of interest" description="Disordered" evidence="2">
    <location>
        <begin position="576"/>
        <end position="616"/>
    </location>
</feature>
<protein>
    <submittedName>
        <fullName evidence="4">Nucleolar protein 8</fullName>
    </submittedName>
</protein>
<dbReference type="GO" id="GO:0005634">
    <property type="term" value="C:nucleus"/>
    <property type="evidence" value="ECO:0007669"/>
    <property type="project" value="TreeGrafter"/>
</dbReference>
<feature type="region of interest" description="Disordered" evidence="2">
    <location>
        <begin position="478"/>
        <end position="500"/>
    </location>
</feature>
<name>A0A1D1XPE1_9ARAE</name>
<evidence type="ECO:0000259" key="3">
    <source>
        <dbReference type="PROSITE" id="PS50102"/>
    </source>
</evidence>
<feature type="compositionally biased region" description="Polar residues" evidence="2">
    <location>
        <begin position="604"/>
        <end position="616"/>
    </location>
</feature>
<dbReference type="SUPFAM" id="SSF54928">
    <property type="entry name" value="RNA-binding domain, RBD"/>
    <property type="match status" value="1"/>
</dbReference>
<feature type="compositionally biased region" description="Polar residues" evidence="2">
    <location>
        <begin position="394"/>
        <end position="414"/>
    </location>
</feature>
<proteinExistence type="predicted"/>
<dbReference type="PROSITE" id="PS50102">
    <property type="entry name" value="RRM"/>
    <property type="match status" value="1"/>
</dbReference>
<dbReference type="InterPro" id="IPR000504">
    <property type="entry name" value="RRM_dom"/>
</dbReference>
<dbReference type="EMBL" id="GDJX01023704">
    <property type="protein sequence ID" value="JAT44232.1"/>
    <property type="molecule type" value="Transcribed_RNA"/>
</dbReference>
<reference evidence="4" key="1">
    <citation type="submission" date="2015-07" db="EMBL/GenBank/DDBJ databases">
        <title>Transcriptome Assembly of Anthurium amnicola.</title>
        <authorList>
            <person name="Suzuki J."/>
        </authorList>
    </citation>
    <scope>NUCLEOTIDE SEQUENCE</scope>
</reference>
<feature type="region of interest" description="Disordered" evidence="2">
    <location>
        <begin position="513"/>
        <end position="554"/>
    </location>
</feature>
<dbReference type="InterPro" id="IPR012677">
    <property type="entry name" value="Nucleotide-bd_a/b_plait_sf"/>
</dbReference>
<dbReference type="Pfam" id="PF00076">
    <property type="entry name" value="RRM_1"/>
    <property type="match status" value="1"/>
</dbReference>
<evidence type="ECO:0000256" key="1">
    <source>
        <dbReference type="PROSITE-ProRule" id="PRU00176"/>
    </source>
</evidence>
<sequence length="616" mass="67157">ENPGGERERGRRGGVAAMGAEGVAAAAASEASPTAGAAAAGVPSSPGTTRVYVGGLGGGVTAADVEKTFAPLGRVSRVEVVRTKGRALAFIDFQPKSDKSLAKLLATYNGCIWKGGRLRLEKAKEHYLDRLRREWAEDAESTSKPVIAEMSKDLSSSNKSRSMTEEKMQLRIFFPKLRKVKALPFKGTGKHKYSFQRIAVPSLPSHFCDCEEHYRSSDDPCQDRLNYLKDQTVMNEGELNIMNSVMSRLLEKGVNADVADGKAFSAANADILYHSYDETPSGDRDAALQTEADQDNLVTNIGFEDGEDVLKLMQLKGWDAASADQVSVAGKRQVFHDGLVFEKRNLQRRQITESRTTSEAPSSKRARLPSERNKSKERRHPSVAAGEMRHQQEMESQQGNGFPTASQFPGSNCPTEDPPEIRSKASQNLAMGQPGKGTSWLQKCSWKELVGDAGSSSTFTISHVLPGVVDSLRTRLPKSKGSANIRSDPVLAAKPPPESSYLKKPVETRQNVAVKKKMGAPRRDEKSCQEDGDGQCRVGDGDADEAPRKHNGWEPTAATANISTSQVCTFMRSADSEREWTKAKAALSGQLKKKKNKEGKLYEGTTTGTSSQMMRR</sequence>
<dbReference type="PANTHER" id="PTHR23099">
    <property type="entry name" value="TRANSCRIPTIONAL REGULATOR"/>
    <property type="match status" value="1"/>
</dbReference>
<evidence type="ECO:0000256" key="2">
    <source>
        <dbReference type="SAM" id="MobiDB-lite"/>
    </source>
</evidence>
<dbReference type="SMART" id="SM00360">
    <property type="entry name" value="RRM"/>
    <property type="match status" value="1"/>
</dbReference>
<accession>A0A1D1XPE1</accession>
<dbReference type="GO" id="GO:0003723">
    <property type="term" value="F:RNA binding"/>
    <property type="evidence" value="ECO:0007669"/>
    <property type="project" value="UniProtKB-UniRule"/>
</dbReference>
<dbReference type="AlphaFoldDB" id="A0A1D1XPE1"/>
<dbReference type="Gene3D" id="3.30.70.330">
    <property type="match status" value="1"/>
</dbReference>
<organism evidence="4">
    <name type="scientific">Anthurium amnicola</name>
    <dbReference type="NCBI Taxonomy" id="1678845"/>
    <lineage>
        <taxon>Eukaryota</taxon>
        <taxon>Viridiplantae</taxon>
        <taxon>Streptophyta</taxon>
        <taxon>Embryophyta</taxon>
        <taxon>Tracheophyta</taxon>
        <taxon>Spermatophyta</taxon>
        <taxon>Magnoliopsida</taxon>
        <taxon>Liliopsida</taxon>
        <taxon>Araceae</taxon>
        <taxon>Pothoideae</taxon>
        <taxon>Potheae</taxon>
        <taxon>Anthurium</taxon>
    </lineage>
</organism>
<feature type="non-terminal residue" evidence="4">
    <location>
        <position position="1"/>
    </location>
</feature>
<evidence type="ECO:0000313" key="4">
    <source>
        <dbReference type="EMBL" id="JAT44232.1"/>
    </source>
</evidence>